<proteinExistence type="predicted"/>
<dbReference type="InterPro" id="IPR035986">
    <property type="entry name" value="PKD_dom_sf"/>
</dbReference>
<gene>
    <name evidence="1" type="ORF">SAMN05216167_104478</name>
</gene>
<dbReference type="Gene3D" id="2.60.40.10">
    <property type="entry name" value="Immunoglobulins"/>
    <property type="match status" value="1"/>
</dbReference>
<dbReference type="InterPro" id="IPR026341">
    <property type="entry name" value="T9SS_type_B"/>
</dbReference>
<dbReference type="AlphaFoldDB" id="A0A1I1RNC0"/>
<keyword evidence="2" id="KW-1185">Reference proteome</keyword>
<dbReference type="SUPFAM" id="SSF49299">
    <property type="entry name" value="PKD domain"/>
    <property type="match status" value="1"/>
</dbReference>
<evidence type="ECO:0000313" key="1">
    <source>
        <dbReference type="EMBL" id="SFD35836.1"/>
    </source>
</evidence>
<organism evidence="1 2">
    <name type="scientific">Spirosoma endophyticum</name>
    <dbReference type="NCBI Taxonomy" id="662367"/>
    <lineage>
        <taxon>Bacteria</taxon>
        <taxon>Pseudomonadati</taxon>
        <taxon>Bacteroidota</taxon>
        <taxon>Cytophagia</taxon>
        <taxon>Cytophagales</taxon>
        <taxon>Cytophagaceae</taxon>
        <taxon>Spirosoma</taxon>
    </lineage>
</organism>
<accession>A0A1I1RNC0</accession>
<dbReference type="Proteomes" id="UP000198598">
    <property type="component" value="Unassembled WGS sequence"/>
</dbReference>
<evidence type="ECO:0000313" key="2">
    <source>
        <dbReference type="Proteomes" id="UP000198598"/>
    </source>
</evidence>
<dbReference type="Pfam" id="PF13585">
    <property type="entry name" value="CHU_C"/>
    <property type="match status" value="1"/>
</dbReference>
<dbReference type="NCBIfam" id="TIGR04131">
    <property type="entry name" value="Bac_Flav_CTERM"/>
    <property type="match status" value="1"/>
</dbReference>
<dbReference type="EMBL" id="FOLQ01000004">
    <property type="protein sequence ID" value="SFD35836.1"/>
    <property type="molecule type" value="Genomic_DNA"/>
</dbReference>
<reference evidence="1 2" key="1">
    <citation type="submission" date="2016-10" db="EMBL/GenBank/DDBJ databases">
        <authorList>
            <person name="de Groot N.N."/>
        </authorList>
    </citation>
    <scope>NUCLEOTIDE SEQUENCE [LARGE SCALE GENOMIC DNA]</scope>
    <source>
        <strain evidence="1 2">DSM 26130</strain>
    </source>
</reference>
<dbReference type="InterPro" id="IPR013783">
    <property type="entry name" value="Ig-like_fold"/>
</dbReference>
<dbReference type="STRING" id="662367.SAMN05216167_104478"/>
<sequence length="647" mass="69202">MLGFVFAQPSSSVAQDATNNYCENPQGAEVGGFKLDKTRICVGGTIAIVAGSVPANLLNVGYAREYSGKGIPANFETGPFTYAKPGSYTLLQVGTINGSRALACQTVTVLPLDPISISLKSCSGRTVTVTPNVATLGQYDSYTINWNDGNIETFSKAAMEANPQHTYTDNGPDTRTITVEGVYNGLCKTPSTQTIKLVPAGTIPAITTLKTVSDNSITLQYQAGSGAVVQLYQKVNGVYTDTGQKGTESGTFTVQTDARQVQCFQVVAQDVCSNSGLRSEEVCSIVLDVKAANKKNNLSWTPYAGTSSSTNQFRYYRMLRNNAPVGGTIVNKNITTYTDDNNIVCGTQYCYSIVATIDGVAQTEITSASVCVTGVNGDLPDNLDNIVVSIENNRPRLTATLPKPATGTLSSYTLAIARADGSSGTFNPIGTVPNDSIFIDNSANPSAGSYCYQITYQGVCGLTLPPSKPVCTVFLNSKEKTSLDWTSESPFVPGPVSDYTVEVTDSLNGTSQKIPLGTSTHYDPPANDPNAQSATYRIIATSGGKISYSNFYTLHRDSKVFIPDAFTPNGDQVNDVFFPKGVTDDQFLMNIYSRWGEVVYSTTDKTKGWDGTINGQPASLGQYMYRIELKDTTGQKTVRTGAVLLIR</sequence>
<protein>
    <submittedName>
        <fullName evidence="1">Gliding motility-associated C-terminal domain-containing protein</fullName>
    </submittedName>
</protein>
<name>A0A1I1RNC0_9BACT</name>